<reference evidence="4" key="1">
    <citation type="submission" date="2020-02" db="EMBL/GenBank/DDBJ databases">
        <title>Flavobacterium sp. genome.</title>
        <authorList>
            <person name="Jung H.S."/>
            <person name="Baek J.H."/>
            <person name="Jeon C.O."/>
        </authorList>
    </citation>
    <scope>NUCLEOTIDE SEQUENCE</scope>
    <source>
        <strain evidence="4">SE-s28</strain>
    </source>
</reference>
<dbReference type="RefSeq" id="WP_169526535.1">
    <property type="nucleotide sequence ID" value="NZ_JAAMPU010000101.1"/>
</dbReference>
<evidence type="ECO:0000313" key="4">
    <source>
        <dbReference type="EMBL" id="NMH27533.1"/>
    </source>
</evidence>
<dbReference type="EMBL" id="JAAMPU010000101">
    <property type="protein sequence ID" value="NMH27533.1"/>
    <property type="molecule type" value="Genomic_DNA"/>
</dbReference>
<organism evidence="4 5">
    <name type="scientific">Flavobacterium silvaticum</name>
    <dbReference type="NCBI Taxonomy" id="1852020"/>
    <lineage>
        <taxon>Bacteria</taxon>
        <taxon>Pseudomonadati</taxon>
        <taxon>Bacteroidota</taxon>
        <taxon>Flavobacteriia</taxon>
        <taxon>Flavobacteriales</taxon>
        <taxon>Flavobacteriaceae</taxon>
        <taxon>Flavobacterium</taxon>
    </lineage>
</organism>
<keyword evidence="5" id="KW-1185">Reference proteome</keyword>
<dbReference type="InterPro" id="IPR029058">
    <property type="entry name" value="AB_hydrolase_fold"/>
</dbReference>
<proteinExistence type="predicted"/>
<feature type="region of interest" description="Disordered" evidence="2">
    <location>
        <begin position="962"/>
        <end position="986"/>
    </location>
</feature>
<accession>A0A972FS76</accession>
<sequence length="1031" mass="113644">MKRFLLLTIICSFSLCSSQNTDYYNRMQYIFGNISTSKVTTGYLKEFGVRYTEIEAYNGALSTVNWVDKAQWNSIYSSLYTMRVGNVAAGMASASSVYTNLNTQQAATSDILIAAQYYQYQQYKTNAVANGDVTISNDQIFDVGKRVPYDTKTVFAAFPLKSSLRGNTFSFKVPNALIYLKPGAVLNQIQVDFGNGQGYQTLALNTAKSVTYSSGGEKEIKIKFGFSGGVTVYSHSKVRVDYIPATPPSMARYNGEGLLYNNFAVTGDAWNGSSATGLVTVELAPGHSQITKPLIVVEGFDPDNSYNYTDFITNQGEEDVVSSGTIDVKIDLATGLTLNQAIENAGYDLVFVNFANGTDYIQRNAYMVKAVINWVNGLKTGNEKNVVMGMSMGGLVARYALRDMEIHNQIHETKLYISHDAPHQGANVPLAYQALVRHLVGEQITYPVFFTLINQQIQNFTDDNPSLLEGLALLQTPAAQQMLIYQLDGTGTNISISNNALRSSFATEYKNMGYPQQDNIRNIAIANGSECGTSLGFAPYDTLFDMNDTTDFGYLWHNVFLEVFYSLTGNPQQFTTPLLTNTDVKVEFNLKALPDRQTQQIYKGKIYIKKTILWVIHVEEQLIGQKTLQSANTMLAIDNTGGGIYDLESLNYNLPPDYEDNVLETQFNFVPTYSSLDIGSGNQPILYTDLSRTYSPLSPPLSPKNSPFANFFTNPLASEKHIQFTLNNGNWLLKELQGNPVLYSCVSSCEAASLPLKINGVSQICNNSTQTFTISNLNSNYNGTITWSVNPSGAVSNIIQNGTSVTITSSGNLNGNATLQASLTTDCESKTINKTIYIGARRPRLLDENGEEVFGVQGYTSIYYNVNFEVPTGALEWEWRQISGNYNLLNVANNHATIYSSQPASGIFDVRTRDACGWSPRTMITVNITNNNNLMTTQENYVAFPNPATNVLNIQEASNYENENSNLQSEDLNSLSENNSSSSTLYDFSGNPVKNISPANGQMDLQGLPAGQYILVIIYGSNTESHQIVIQ</sequence>
<evidence type="ECO:0000256" key="2">
    <source>
        <dbReference type="SAM" id="MobiDB-lite"/>
    </source>
</evidence>
<dbReference type="AlphaFoldDB" id="A0A972FS76"/>
<feature type="domain" description="Secretion system C-terminal sorting" evidence="3">
    <location>
        <begin position="944"/>
        <end position="1030"/>
    </location>
</feature>
<evidence type="ECO:0000256" key="1">
    <source>
        <dbReference type="ARBA" id="ARBA00022729"/>
    </source>
</evidence>
<protein>
    <recommendedName>
        <fullName evidence="3">Secretion system C-terminal sorting domain-containing protein</fullName>
    </recommendedName>
</protein>
<evidence type="ECO:0000313" key="5">
    <source>
        <dbReference type="Proteomes" id="UP000712080"/>
    </source>
</evidence>
<name>A0A972FS76_9FLAO</name>
<dbReference type="SUPFAM" id="SSF53474">
    <property type="entry name" value="alpha/beta-Hydrolases"/>
    <property type="match status" value="1"/>
</dbReference>
<dbReference type="Gene3D" id="3.40.50.1820">
    <property type="entry name" value="alpha/beta hydrolase"/>
    <property type="match status" value="1"/>
</dbReference>
<feature type="compositionally biased region" description="Low complexity" evidence="2">
    <location>
        <begin position="962"/>
        <end position="985"/>
    </location>
</feature>
<comment type="caution">
    <text evidence="4">The sequence shown here is derived from an EMBL/GenBank/DDBJ whole genome shotgun (WGS) entry which is preliminary data.</text>
</comment>
<dbReference type="Pfam" id="PF18962">
    <property type="entry name" value="Por_Secre_tail"/>
    <property type="match status" value="1"/>
</dbReference>
<dbReference type="InterPro" id="IPR026444">
    <property type="entry name" value="Secre_tail"/>
</dbReference>
<evidence type="ECO:0000259" key="3">
    <source>
        <dbReference type="Pfam" id="PF18962"/>
    </source>
</evidence>
<keyword evidence="1" id="KW-0732">Signal</keyword>
<gene>
    <name evidence="4" type="ORF">G6047_05780</name>
</gene>
<dbReference type="Proteomes" id="UP000712080">
    <property type="component" value="Unassembled WGS sequence"/>
</dbReference>